<gene>
    <name evidence="2" type="ORF">JQS30_01080</name>
</gene>
<sequence>MSRRQDSTGATEDPTNEVSEFDRVDRSIELDADTPADPEVAIDDAEGQVPAETNPADAADQAQEVPALAEDEESEQ</sequence>
<reference evidence="2" key="1">
    <citation type="submission" date="2021-02" db="EMBL/GenBank/DDBJ databases">
        <title>Natronoglycomyces albus gen. nov., sp. nov, a haloalkaliphilic actinobacterium from a soda solonchak soil.</title>
        <authorList>
            <person name="Sorokin D.Y."/>
            <person name="Khijniak T.V."/>
            <person name="Zakharycheva A.P."/>
            <person name="Boueva O.V."/>
            <person name="Ariskina E.V."/>
            <person name="Hahnke R.L."/>
            <person name="Bunk B."/>
            <person name="Sproer C."/>
            <person name="Schumann P."/>
            <person name="Evtushenko L.I."/>
            <person name="Kublanov I.V."/>
        </authorList>
    </citation>
    <scope>NUCLEOTIDE SEQUENCE</scope>
    <source>
        <strain evidence="2">DSM 106290</strain>
    </source>
</reference>
<name>A0A895XQX8_9ACTN</name>
<organism evidence="2 3">
    <name type="scientific">Natronoglycomyces albus</name>
    <dbReference type="NCBI Taxonomy" id="2811108"/>
    <lineage>
        <taxon>Bacteria</taxon>
        <taxon>Bacillati</taxon>
        <taxon>Actinomycetota</taxon>
        <taxon>Actinomycetes</taxon>
        <taxon>Glycomycetales</taxon>
        <taxon>Glycomycetaceae</taxon>
        <taxon>Natronoglycomyces</taxon>
    </lineage>
</organism>
<protein>
    <submittedName>
        <fullName evidence="2">Uncharacterized protein</fullName>
    </submittedName>
</protein>
<dbReference type="EMBL" id="CP070496">
    <property type="protein sequence ID" value="QSB05565.1"/>
    <property type="molecule type" value="Genomic_DNA"/>
</dbReference>
<dbReference type="Proteomes" id="UP000662939">
    <property type="component" value="Chromosome"/>
</dbReference>
<dbReference type="RefSeq" id="WP_213171574.1">
    <property type="nucleotide sequence ID" value="NZ_CP070496.1"/>
</dbReference>
<evidence type="ECO:0000313" key="3">
    <source>
        <dbReference type="Proteomes" id="UP000662939"/>
    </source>
</evidence>
<evidence type="ECO:0000256" key="1">
    <source>
        <dbReference type="SAM" id="MobiDB-lite"/>
    </source>
</evidence>
<evidence type="ECO:0000313" key="2">
    <source>
        <dbReference type="EMBL" id="QSB05565.1"/>
    </source>
</evidence>
<keyword evidence="3" id="KW-1185">Reference proteome</keyword>
<dbReference type="KEGG" id="nav:JQS30_01080"/>
<feature type="compositionally biased region" description="Acidic residues" evidence="1">
    <location>
        <begin position="30"/>
        <end position="46"/>
    </location>
</feature>
<accession>A0A895XQX8</accession>
<dbReference type="AlphaFoldDB" id="A0A895XQX8"/>
<feature type="region of interest" description="Disordered" evidence="1">
    <location>
        <begin position="1"/>
        <end position="76"/>
    </location>
</feature>
<proteinExistence type="predicted"/>
<feature type="compositionally biased region" description="Basic and acidic residues" evidence="1">
    <location>
        <begin position="20"/>
        <end position="29"/>
    </location>
</feature>